<sequence length="417" mass="46318">MSRKLLILVITLLTLIGISHAAQTVTKDNYAEPVIEPKLKDYYLPGESLSVNMTIEPKTSDDAEIIDGRVYEFNTSLDDPSMLVTVEYAGFGGGGIVTPGKDYVKVDVKDWEGGLSRIVVEVSGKVPEVSQRIARIVVIGVDIQDAEGDAISPVVINVVNTALFSEYISSLEKRYDNLSAKATELESKGVAVADIIVKLNSAKTRIDDGKTYFNEGKYGEANTSLAQAEEYLNEAENLIRKTEVELLIETAKDKLDIMFNKMTELELLIQKLKSKDKSTLNYEVKLEEFKQSYSEIAKKISQAEDYLNNGLYDDAENTVNDAIKQIDERTSEINSLIDEVAPQVEETPTPQETETPQGPGIGERVSEFFSGIASWLSENRDRILLYGGGVVVLALLGFVGYRGVKAYMRRRKWDELK</sequence>
<dbReference type="InParanoid" id="A0A0F7IIE1"/>
<dbReference type="OrthoDB" id="383355at2157"/>
<feature type="coiled-coil region" evidence="1">
    <location>
        <begin position="312"/>
        <end position="339"/>
    </location>
</feature>
<dbReference type="EMBL" id="CP011267">
    <property type="protein sequence ID" value="AKG91750.1"/>
    <property type="molecule type" value="Genomic_DNA"/>
</dbReference>
<dbReference type="GeneID" id="24803500"/>
<keyword evidence="2" id="KW-0472">Membrane</keyword>
<accession>A0A0F7IIE1</accession>
<dbReference type="HOGENOM" id="CLU_656578_0_0_2"/>
<dbReference type="STRING" id="113653.GAH_00922"/>
<feature type="transmembrane region" description="Helical" evidence="2">
    <location>
        <begin position="383"/>
        <end position="404"/>
    </location>
</feature>
<name>A0A0F7IIE1_9EURY</name>
<feature type="coiled-coil region" evidence="1">
    <location>
        <begin position="218"/>
        <end position="275"/>
    </location>
</feature>
<dbReference type="AlphaFoldDB" id="A0A0F7IIE1"/>
<keyword evidence="1" id="KW-0175">Coiled coil</keyword>
<dbReference type="RefSeq" id="WP_048094958.1">
    <property type="nucleotide sequence ID" value="NZ_CP011267.1"/>
</dbReference>
<reference evidence="3 4" key="1">
    <citation type="submission" date="2015-04" db="EMBL/GenBank/DDBJ databases">
        <title>The complete genome sequence of the hyperthermophilic, obligate iron-reducing archaeon Geoglobus ahangari strain 234T.</title>
        <authorList>
            <person name="Manzella M.P."/>
            <person name="Holmes D.E."/>
            <person name="Rocheleau J.M."/>
            <person name="Chung A."/>
            <person name="Reguera G."/>
            <person name="Kashefi K."/>
        </authorList>
    </citation>
    <scope>NUCLEOTIDE SEQUENCE [LARGE SCALE GENOMIC DNA]</scope>
    <source>
        <strain evidence="3 4">234</strain>
    </source>
</reference>
<dbReference type="Proteomes" id="UP000034723">
    <property type="component" value="Chromosome"/>
</dbReference>
<dbReference type="KEGG" id="gah:GAH_00922"/>
<evidence type="ECO:0000313" key="4">
    <source>
        <dbReference type="Proteomes" id="UP000034723"/>
    </source>
</evidence>
<evidence type="ECO:0000256" key="1">
    <source>
        <dbReference type="SAM" id="Coils"/>
    </source>
</evidence>
<keyword evidence="2" id="KW-1133">Transmembrane helix</keyword>
<keyword evidence="4" id="KW-1185">Reference proteome</keyword>
<gene>
    <name evidence="3" type="ORF">GAH_00922</name>
</gene>
<keyword evidence="2" id="KW-0812">Transmembrane</keyword>
<organism evidence="3 4">
    <name type="scientific">Geoglobus ahangari</name>
    <dbReference type="NCBI Taxonomy" id="113653"/>
    <lineage>
        <taxon>Archaea</taxon>
        <taxon>Methanobacteriati</taxon>
        <taxon>Methanobacteriota</taxon>
        <taxon>Archaeoglobi</taxon>
        <taxon>Archaeoglobales</taxon>
        <taxon>Archaeoglobaceae</taxon>
        <taxon>Geoglobus</taxon>
    </lineage>
</organism>
<proteinExistence type="predicted"/>
<protein>
    <submittedName>
        <fullName evidence="3">Uncharacterized protein</fullName>
    </submittedName>
</protein>
<evidence type="ECO:0000313" key="3">
    <source>
        <dbReference type="EMBL" id="AKG91750.1"/>
    </source>
</evidence>
<evidence type="ECO:0000256" key="2">
    <source>
        <dbReference type="SAM" id="Phobius"/>
    </source>
</evidence>